<keyword evidence="10" id="KW-0809">Transit peptide</keyword>
<accession>A0AAF0F7S0</accession>
<dbReference type="InterPro" id="IPR005475">
    <property type="entry name" value="Transketolase-like_Pyr-bd"/>
</dbReference>
<dbReference type="PANTHER" id="PTHR23152">
    <property type="entry name" value="2-OXOGLUTARATE DEHYDROGENASE"/>
    <property type="match status" value="1"/>
</dbReference>
<dbReference type="SUPFAM" id="SSF53223">
    <property type="entry name" value="Aminoacid dehydrogenase-like, N-terminal domain"/>
    <property type="match status" value="1"/>
</dbReference>
<sequence>MSSEAKSDNVASLLKHMGDVRHRLMVSSNGNSGTATPDDHKLENTIGYSTTVFPDKQSQAVKVQELLEENGFIPQELIASEVAWFYEKLGIDDTYFAMEEPKTIASNILSLYGAKITEYTQHTGYLKVDLQKRTEDGAVFIHSSPPGVSRGKKGTQWERLIDEEYLNRSQVDNTYRLETYRSTGSETGDSPEHLRCYFLRRCQFVEPRPDRDSPEFRQIRKVSDKTFLSKVSEHTLGVYQGVMDQALQRQGPVIEMFEVVGTQERRIVIGYRMGTTSNFFSALSDLYHYYGLYSSRKYVEQFSNDVTIISIYLNPMPNSQSPPIENSIYQILKEVSLIYVLPDNPFFMTGDTETTHAVQEATYAYVGWLFAQHFCNRLGPAYEALRKVLDESDSHQAGVLHDIKLRLREETYTRQLIFEVIQSFPVLVRLLYVHFANIHYPGRHEKDLMPTLSHQRLTRETLLSDEQLRDVIIQTANNSHERHVFLSMLSFNKSLLKTNFYTPTKVALSFRLDSTFLPETEYPLKPYGIIFVVGAEFRGFHVRFADVARGGIRIIRSRNRENYSINQRTLFDENYGLARTQNLKNKDIPEGGSKGTILPNMDANPQLVFQKYVDSLLDLLIKGVTPGVKEEIVDLYGKEEILFLGPDEGTASFMDWGAEHARKRGAPWWKSFTTGKSAAKLGGIPHDKFGMTSLSIRQYVLGIYEKLNLQEQEVTKVQTGGPDGDLGSNEILLSSDKTIAIIDGSGVAHDPKGLDREELCRLARARQMVSNFDRSKLSSEGYVLLVDDRNVRLPSGEIVQDGVAFRNRAHLVYKADLFVPCGGRPDSVQIGNVKEMCDEEGKCNYKYIVEGANLFLSRQARLELEKRGVVLYPDASANKGGVTSSSLEVLVGLALSDSDYIQNMLFHDDKPTQFYMDYVRDIQQIIKRNARSEFEAIWREHEQTGKYRSVISTELSTVLIQLSEQIIATDLYDQEHLREAVLSKVFPETLIKKLGVKEVIGHVPDSYLRSAFAAMVAASFVYAKAKEPKSPPNQPKDDFLLPVNSHYVDEMYRHWKQDPSSVHASWDAYFSGLDKGLPSESIFTPPPSTLAVPGTDLLENSSRHPADDYLKLQLLVRAYQVRGHLKAKVDPLGIMNQLDLAEEQNIPELDPSHYGWTEQDMDKEMILGPGLLPNFVDHGIDKMTIRQVIDTCERLYCGSIGWQYVHVMDRVNCDWLRARIEVPEPYKYTTDQKKRILDRLCWSDSFERFIASKYPNEKRFGLEGGESLIPGIKEMIDRSVDYGVHNVTMGMPHRGRLNVLGNVIRRPIEGILHQFADNTNEEGGGDVKYHLGANYVRPTPSGKKVALSLVANPSHLEAEDPVVLGKTRALQEFDHDTEKHEKSMALLMHGDAAFAGQGVVYETMGMYNLPKFATGGTIHIIVNNQIGFTTDPRFQRSTPYPSDIAKAIDAPIFHVNGDDVEAVVYVCQLAADWRAKFKKDVVIDLVCYRRHGHNETDQPSFTQPRMYEAIGKRETTLKQYSQKLIEEGTLTKEEVQEQEKWVWSKLEEAYEKSKSYEPEEQQWLSSAWEGFPSPRELAENVLEQHETGVDLDTLRYVGEKTSTYPEGFHVHRNLARILKNRSKTIESGEGIDMSTAEALAFGTLALEGALVRVSGQDVERGTFSQRHAVLHDQKTEEVYTPLSNLSKDQGTFEICNSSLSEFGALGFELGFSLVNPKNLTVWEAQFGDFANNAQCMIDQFIVSGERKWLQRSGLVLNLPHGYDGQGPEHSSARAERFLVLCDDHPYKFPTEEQLSRQHQDANMAVVYCTTPANVFHVLRRQVHRDFRKPLIHLFSKSLLRHPEARSSLADMGPGTYFKRYIPDPHHTEGKDALVSDDKITRHILTCGQSYYALLNYRREHKRDDVAISRIEQLSPLDYESIIKSIDRYPNATLVYAQEEPINMGGWNYVAPRLRMACNQSEHHKGKEFLVSARPPSASVATGHKGAHQAELQGYLSGAFELEFD</sequence>
<dbReference type="SUPFAM" id="SSF51735">
    <property type="entry name" value="NAD(P)-binding Rossmann-fold domains"/>
    <property type="match status" value="1"/>
</dbReference>
<dbReference type="InterPro" id="IPR032106">
    <property type="entry name" value="2-oxogl_dehyd_N"/>
</dbReference>
<dbReference type="Pfam" id="PF00208">
    <property type="entry name" value="ELFV_dehydrog"/>
    <property type="match status" value="1"/>
</dbReference>
<dbReference type="Pfam" id="PF16870">
    <property type="entry name" value="OxoGdeHyase_C"/>
    <property type="match status" value="1"/>
</dbReference>
<reference evidence="20" key="1">
    <citation type="submission" date="2023-02" db="EMBL/GenBank/DDBJ databases">
        <title>Mating type loci evolution in Malassezia.</title>
        <authorList>
            <person name="Coelho M.A."/>
        </authorList>
    </citation>
    <scope>NUCLEOTIDE SEQUENCE</scope>
    <source>
        <strain evidence="20">CBS 14136</strain>
    </source>
</reference>
<dbReference type="InterPro" id="IPR001017">
    <property type="entry name" value="DH_E1"/>
</dbReference>
<evidence type="ECO:0000256" key="10">
    <source>
        <dbReference type="ARBA" id="ARBA00022946"/>
    </source>
</evidence>
<feature type="domain" description="Glutamate/phenylalanine/leucine/valine/L-tryptophan dehydrogenase C-terminal" evidence="18">
    <location>
        <begin position="683"/>
        <end position="945"/>
    </location>
</feature>
<gene>
    <name evidence="20" type="primary">KGD1</name>
    <name evidence="20" type="ORF">MPSI1_000837</name>
</gene>
<comment type="cofactor">
    <cofactor evidence="1">
        <name>Mg(2+)</name>
        <dbReference type="ChEBI" id="CHEBI:18420"/>
    </cofactor>
</comment>
<comment type="catalytic activity">
    <reaction evidence="17">
        <text>N(6)-[(R)-lipoyl]-L-lysyl-[protein] + 2-oxoglutarate + H(+) = N(6)-[(R)-S(8)-succinyldihydrolipoyl]-L-lysyl-[protein] + CO2</text>
        <dbReference type="Rhea" id="RHEA:12188"/>
        <dbReference type="Rhea" id="RHEA-COMP:10474"/>
        <dbReference type="Rhea" id="RHEA-COMP:20092"/>
        <dbReference type="ChEBI" id="CHEBI:15378"/>
        <dbReference type="ChEBI" id="CHEBI:16526"/>
        <dbReference type="ChEBI" id="CHEBI:16810"/>
        <dbReference type="ChEBI" id="CHEBI:83099"/>
        <dbReference type="ChEBI" id="CHEBI:83120"/>
        <dbReference type="EC" id="1.2.4.2"/>
    </reaction>
</comment>
<evidence type="ECO:0000256" key="12">
    <source>
        <dbReference type="ARBA" id="ARBA00023052"/>
    </source>
</evidence>
<dbReference type="Gene3D" id="3.40.50.12470">
    <property type="match status" value="1"/>
</dbReference>
<dbReference type="Pfam" id="PF23147">
    <property type="entry name" value="GDH2_N"/>
    <property type="match status" value="1"/>
</dbReference>
<dbReference type="Gene3D" id="3.40.50.970">
    <property type="match status" value="1"/>
</dbReference>
<keyword evidence="9" id="KW-0460">Magnesium</keyword>
<comment type="similarity">
    <text evidence="4">Belongs to the Glu/Leu/Phe/Val dehydrogenases family.</text>
</comment>
<dbReference type="GO" id="GO:0005759">
    <property type="term" value="C:mitochondrial matrix"/>
    <property type="evidence" value="ECO:0007669"/>
    <property type="project" value="UniProtKB-SubCell"/>
</dbReference>
<keyword evidence="8" id="KW-0479">Metal-binding</keyword>
<evidence type="ECO:0000256" key="16">
    <source>
        <dbReference type="ARBA" id="ARBA00042984"/>
    </source>
</evidence>
<dbReference type="FunFam" id="3.40.50.12470:FF:000003">
    <property type="entry name" value="2-oxoglutarate dehydrogenase E1 component"/>
    <property type="match status" value="1"/>
</dbReference>
<keyword evidence="7" id="KW-0816">Tricarboxylic acid cycle</keyword>
<dbReference type="FunFam" id="3.40.50.970:FF:000002">
    <property type="entry name" value="2-oxoglutarate dehydrogenase, E1 component"/>
    <property type="match status" value="1"/>
</dbReference>
<comment type="function">
    <text evidence="14">The 2-oxoglutarate dehydrogenase complex catalyzes the overall conversion of 2-oxoglutarate to succinyl-CoA and CO(2). It contains multiple copies of three enzymatic components: 2-oxoglutarate dehydrogenase (E1), dihydrolipoamide succinyltransferase (E2) and lipoamide dehydrogenase (E3).</text>
</comment>
<dbReference type="Pfam" id="PF02779">
    <property type="entry name" value="Transket_pyr"/>
    <property type="match status" value="1"/>
</dbReference>
<keyword evidence="12" id="KW-0786">Thiamine pyrophosphate</keyword>
<dbReference type="GO" id="GO:0046872">
    <property type="term" value="F:metal ion binding"/>
    <property type="evidence" value="ECO:0007669"/>
    <property type="project" value="UniProtKB-KW"/>
</dbReference>
<dbReference type="SUPFAM" id="SSF52518">
    <property type="entry name" value="Thiamin diphosphate-binding fold (THDP-binding)"/>
    <property type="match status" value="2"/>
</dbReference>
<dbReference type="InterPro" id="IPR029061">
    <property type="entry name" value="THDP-binding"/>
</dbReference>
<dbReference type="EC" id="1.2.4.2" evidence="6"/>
<dbReference type="InterPro" id="IPR055480">
    <property type="entry name" value="NAD-GDH_N"/>
</dbReference>
<dbReference type="Pfam" id="PF23152">
    <property type="entry name" value="GDH_2nd"/>
    <property type="match status" value="1"/>
</dbReference>
<evidence type="ECO:0000256" key="5">
    <source>
        <dbReference type="ARBA" id="ARBA00006936"/>
    </source>
</evidence>
<keyword evidence="11 20" id="KW-0560">Oxidoreductase</keyword>
<dbReference type="NCBIfam" id="TIGR00239">
    <property type="entry name" value="2oxo_dh_E1"/>
    <property type="match status" value="1"/>
</dbReference>
<evidence type="ECO:0000256" key="15">
    <source>
        <dbReference type="ARBA" id="ARBA00040267"/>
    </source>
</evidence>
<dbReference type="SMART" id="SM00839">
    <property type="entry name" value="ELFV_dehydrog"/>
    <property type="match status" value="1"/>
</dbReference>
<protein>
    <recommendedName>
        <fullName evidence="15">2-oxoglutarate dehydrogenase, mitochondrial</fullName>
        <ecNumber evidence="6">1.2.4.2</ecNumber>
    </recommendedName>
    <alternativeName>
        <fullName evidence="16">2-oxoglutarate dehydrogenase complex component E1</fullName>
    </alternativeName>
</protein>
<dbReference type="PANTHER" id="PTHR23152:SF4">
    <property type="entry name" value="2-OXOADIPATE DEHYDROGENASE COMPLEX COMPONENT E1"/>
    <property type="match status" value="1"/>
</dbReference>
<name>A0AAF0F7S0_9BASI</name>
<dbReference type="CDD" id="cd02016">
    <property type="entry name" value="TPP_E1_OGDC_like"/>
    <property type="match status" value="1"/>
</dbReference>
<evidence type="ECO:0000256" key="11">
    <source>
        <dbReference type="ARBA" id="ARBA00023002"/>
    </source>
</evidence>
<dbReference type="NCBIfam" id="NF008907">
    <property type="entry name" value="PRK12270.1"/>
    <property type="match status" value="1"/>
</dbReference>
<evidence type="ECO:0000256" key="8">
    <source>
        <dbReference type="ARBA" id="ARBA00022723"/>
    </source>
</evidence>
<proteinExistence type="inferred from homology"/>
<dbReference type="Pfam" id="PF16078">
    <property type="entry name" value="2-oxogl_dehyd_N"/>
    <property type="match status" value="1"/>
</dbReference>
<dbReference type="FunFam" id="1.10.287.1150:FF:000002">
    <property type="entry name" value="2-oxoglutarate dehydrogenase E1 component"/>
    <property type="match status" value="1"/>
</dbReference>
<dbReference type="EMBL" id="CP118375">
    <property type="protein sequence ID" value="WFD42197.1"/>
    <property type="molecule type" value="Genomic_DNA"/>
</dbReference>
<dbReference type="InterPro" id="IPR011603">
    <property type="entry name" value="2oxoglutarate_DH_E1"/>
</dbReference>
<dbReference type="Proteomes" id="UP001214628">
    <property type="component" value="Chromosome 1"/>
</dbReference>
<organism evidence="20 21">
    <name type="scientific">Malassezia psittaci</name>
    <dbReference type="NCBI Taxonomy" id="1821823"/>
    <lineage>
        <taxon>Eukaryota</taxon>
        <taxon>Fungi</taxon>
        <taxon>Dikarya</taxon>
        <taxon>Basidiomycota</taxon>
        <taxon>Ustilaginomycotina</taxon>
        <taxon>Malasseziomycetes</taxon>
        <taxon>Malasseziales</taxon>
        <taxon>Malasseziaceae</taxon>
        <taxon>Malassezia</taxon>
    </lineage>
</organism>
<evidence type="ECO:0000259" key="19">
    <source>
        <dbReference type="SMART" id="SM00861"/>
    </source>
</evidence>
<evidence type="ECO:0000256" key="7">
    <source>
        <dbReference type="ARBA" id="ARBA00022532"/>
    </source>
</evidence>
<dbReference type="Gene3D" id="3.40.50.720">
    <property type="entry name" value="NAD(P)-binding Rossmann-like Domain"/>
    <property type="match status" value="1"/>
</dbReference>
<dbReference type="InterPro" id="IPR036291">
    <property type="entry name" value="NAD(P)-bd_dom_sf"/>
</dbReference>
<comment type="subcellular location">
    <subcellularLocation>
        <location evidence="3">Mitochondrion matrix</location>
    </subcellularLocation>
</comment>
<keyword evidence="21" id="KW-1185">Reference proteome</keyword>
<keyword evidence="13" id="KW-0496">Mitochondrion</keyword>
<evidence type="ECO:0000256" key="6">
    <source>
        <dbReference type="ARBA" id="ARBA00012280"/>
    </source>
</evidence>
<evidence type="ECO:0000256" key="14">
    <source>
        <dbReference type="ARBA" id="ARBA00037426"/>
    </source>
</evidence>
<dbReference type="GO" id="GO:0045252">
    <property type="term" value="C:oxoglutarate dehydrogenase complex"/>
    <property type="evidence" value="ECO:0007669"/>
    <property type="project" value="TreeGrafter"/>
</dbReference>
<evidence type="ECO:0000256" key="17">
    <source>
        <dbReference type="ARBA" id="ARBA00051911"/>
    </source>
</evidence>
<dbReference type="Gene3D" id="3.40.50.11610">
    <property type="entry name" value="Multifunctional 2-oxoglutarate metabolism enzyme, C-terminal domain"/>
    <property type="match status" value="1"/>
</dbReference>
<dbReference type="SMART" id="SM00861">
    <property type="entry name" value="Transket_pyr"/>
    <property type="match status" value="1"/>
</dbReference>
<dbReference type="InterPro" id="IPR042179">
    <property type="entry name" value="KGD_C_sf"/>
</dbReference>
<dbReference type="NCBIfam" id="NF006914">
    <property type="entry name" value="PRK09404.1"/>
    <property type="match status" value="1"/>
</dbReference>
<dbReference type="InterPro" id="IPR056365">
    <property type="entry name" value="NAD-GDH_2nd"/>
</dbReference>
<feature type="domain" description="Transketolase-like pyrimidine-binding" evidence="19">
    <location>
        <begin position="1631"/>
        <end position="1841"/>
    </location>
</feature>
<comment type="similarity">
    <text evidence="5">Belongs to the alpha-ketoglutarate dehydrogenase family.</text>
</comment>
<dbReference type="GO" id="GO:0030976">
    <property type="term" value="F:thiamine pyrophosphate binding"/>
    <property type="evidence" value="ECO:0007669"/>
    <property type="project" value="InterPro"/>
</dbReference>
<dbReference type="InterPro" id="IPR006096">
    <property type="entry name" value="Glu/Leu/Phe/Val/Trp_DH_C"/>
</dbReference>
<dbReference type="InterPro" id="IPR046346">
    <property type="entry name" value="Aminoacid_DH-like_N_sf"/>
</dbReference>
<evidence type="ECO:0000313" key="21">
    <source>
        <dbReference type="Proteomes" id="UP001214628"/>
    </source>
</evidence>
<dbReference type="Gene3D" id="1.10.287.1150">
    <property type="entry name" value="TPP helical domain"/>
    <property type="match status" value="1"/>
</dbReference>
<evidence type="ECO:0000313" key="20">
    <source>
        <dbReference type="EMBL" id="WFD42197.1"/>
    </source>
</evidence>
<evidence type="ECO:0000259" key="18">
    <source>
        <dbReference type="SMART" id="SM00839"/>
    </source>
</evidence>
<evidence type="ECO:0000256" key="1">
    <source>
        <dbReference type="ARBA" id="ARBA00001946"/>
    </source>
</evidence>
<evidence type="ECO:0000256" key="9">
    <source>
        <dbReference type="ARBA" id="ARBA00022842"/>
    </source>
</evidence>
<evidence type="ECO:0000256" key="13">
    <source>
        <dbReference type="ARBA" id="ARBA00023128"/>
    </source>
</evidence>
<evidence type="ECO:0000256" key="4">
    <source>
        <dbReference type="ARBA" id="ARBA00006382"/>
    </source>
</evidence>
<dbReference type="InterPro" id="IPR031717">
    <property type="entry name" value="ODO-1/KGD_C"/>
</dbReference>
<comment type="cofactor">
    <cofactor evidence="2">
        <name>thiamine diphosphate</name>
        <dbReference type="ChEBI" id="CHEBI:58937"/>
    </cofactor>
</comment>
<dbReference type="GO" id="GO:0006520">
    <property type="term" value="P:amino acid metabolic process"/>
    <property type="evidence" value="ECO:0007669"/>
    <property type="project" value="InterPro"/>
</dbReference>
<dbReference type="GO" id="GO:0004591">
    <property type="term" value="F:oxoglutarate dehydrogenase (succinyl-transferring) activity"/>
    <property type="evidence" value="ECO:0007669"/>
    <property type="project" value="UniProtKB-EC"/>
</dbReference>
<evidence type="ECO:0000256" key="2">
    <source>
        <dbReference type="ARBA" id="ARBA00001964"/>
    </source>
</evidence>
<dbReference type="GO" id="GO:0006099">
    <property type="term" value="P:tricarboxylic acid cycle"/>
    <property type="evidence" value="ECO:0007669"/>
    <property type="project" value="UniProtKB-KW"/>
</dbReference>
<dbReference type="Pfam" id="PF00676">
    <property type="entry name" value="E1_dh"/>
    <property type="match status" value="1"/>
</dbReference>
<evidence type="ECO:0000256" key="3">
    <source>
        <dbReference type="ARBA" id="ARBA00004305"/>
    </source>
</evidence>